<keyword evidence="5 20" id="KW-0808">Transferase</keyword>
<feature type="domain" description="Protein kinase" evidence="18">
    <location>
        <begin position="207"/>
        <end position="527"/>
    </location>
</feature>
<evidence type="ECO:0000256" key="14">
    <source>
        <dbReference type="ARBA" id="ARBA00023170"/>
    </source>
</evidence>
<evidence type="ECO:0000256" key="1">
    <source>
        <dbReference type="ARBA" id="ARBA00004479"/>
    </source>
</evidence>
<keyword evidence="7" id="KW-0732">Signal</keyword>
<evidence type="ECO:0000313" key="20">
    <source>
        <dbReference type="EMBL" id="KHN21050.1"/>
    </source>
</evidence>
<dbReference type="PROSITE" id="PS50927">
    <property type="entry name" value="BULB_LECTIN"/>
    <property type="match status" value="1"/>
</dbReference>
<keyword evidence="9 20" id="KW-0418">Kinase</keyword>
<dbReference type="GO" id="GO:0106310">
    <property type="term" value="F:protein serine kinase activity"/>
    <property type="evidence" value="ECO:0007669"/>
    <property type="project" value="RHEA"/>
</dbReference>
<keyword evidence="3" id="KW-0723">Serine/threonine-protein kinase</keyword>
<comment type="subcellular location">
    <subcellularLocation>
        <location evidence="1">Membrane</location>
        <topology evidence="1">Single-pass type I membrane protein</topology>
    </subcellularLocation>
</comment>
<evidence type="ECO:0000256" key="2">
    <source>
        <dbReference type="ARBA" id="ARBA00012513"/>
    </source>
</evidence>
<dbReference type="EMBL" id="KN658073">
    <property type="protein sequence ID" value="KHN21050.1"/>
    <property type="molecule type" value="Genomic_DNA"/>
</dbReference>
<comment type="catalytic activity">
    <reaction evidence="17">
        <text>L-seryl-[protein] + ATP = O-phospho-L-seryl-[protein] + ADP + H(+)</text>
        <dbReference type="Rhea" id="RHEA:17989"/>
        <dbReference type="Rhea" id="RHEA-COMP:9863"/>
        <dbReference type="Rhea" id="RHEA-COMP:11604"/>
        <dbReference type="ChEBI" id="CHEBI:15378"/>
        <dbReference type="ChEBI" id="CHEBI:29999"/>
        <dbReference type="ChEBI" id="CHEBI:30616"/>
        <dbReference type="ChEBI" id="CHEBI:83421"/>
        <dbReference type="ChEBI" id="CHEBI:456216"/>
        <dbReference type="EC" id="2.7.11.1"/>
    </reaction>
</comment>
<dbReference type="InterPro" id="IPR036426">
    <property type="entry name" value="Bulb-type_lectin_dom_sf"/>
</dbReference>
<dbReference type="AlphaFoldDB" id="A0A0B2QIA8"/>
<dbReference type="FunFam" id="3.30.200.20:FF:000059">
    <property type="entry name" value="S-receptor-like serine/threonine-protein kinase"/>
    <property type="match status" value="1"/>
</dbReference>
<dbReference type="PANTHER" id="PTHR47974:SF3">
    <property type="entry name" value="RECEPTOR-LIKE SERINE_THREONINE-PROTEIN KINASE"/>
    <property type="match status" value="1"/>
</dbReference>
<dbReference type="Pfam" id="PF00069">
    <property type="entry name" value="Pkinase"/>
    <property type="match status" value="1"/>
</dbReference>
<dbReference type="InterPro" id="IPR011009">
    <property type="entry name" value="Kinase-like_dom_sf"/>
</dbReference>
<dbReference type="PANTHER" id="PTHR47974">
    <property type="entry name" value="OS07G0415500 PROTEIN"/>
    <property type="match status" value="1"/>
</dbReference>
<keyword evidence="4" id="KW-0245">EGF-like domain</keyword>
<dbReference type="SUPFAM" id="SSF51110">
    <property type="entry name" value="alpha-D-mannose-specific plant lectins"/>
    <property type="match status" value="1"/>
</dbReference>
<dbReference type="GO" id="GO:0016020">
    <property type="term" value="C:membrane"/>
    <property type="evidence" value="ECO:0007669"/>
    <property type="project" value="UniProtKB-SubCell"/>
</dbReference>
<dbReference type="Proteomes" id="UP000053555">
    <property type="component" value="Unassembled WGS sequence"/>
</dbReference>
<keyword evidence="15" id="KW-0325">Glycoprotein</keyword>
<evidence type="ECO:0000256" key="17">
    <source>
        <dbReference type="ARBA" id="ARBA00048679"/>
    </source>
</evidence>
<keyword evidence="12" id="KW-0472">Membrane</keyword>
<evidence type="ECO:0000256" key="6">
    <source>
        <dbReference type="ARBA" id="ARBA00022692"/>
    </source>
</evidence>
<dbReference type="InterPro" id="IPR001480">
    <property type="entry name" value="Bulb-type_lectin_dom"/>
</dbReference>
<evidence type="ECO:0000256" key="9">
    <source>
        <dbReference type="ARBA" id="ARBA00022777"/>
    </source>
</evidence>
<keyword evidence="11" id="KW-1133">Transmembrane helix</keyword>
<evidence type="ECO:0000256" key="11">
    <source>
        <dbReference type="ARBA" id="ARBA00022989"/>
    </source>
</evidence>
<evidence type="ECO:0000256" key="3">
    <source>
        <dbReference type="ARBA" id="ARBA00022527"/>
    </source>
</evidence>
<evidence type="ECO:0000259" key="19">
    <source>
        <dbReference type="PROSITE" id="PS50927"/>
    </source>
</evidence>
<evidence type="ECO:0000256" key="7">
    <source>
        <dbReference type="ARBA" id="ARBA00022729"/>
    </source>
</evidence>
<sequence>MFCAGFSQVRENAFSFDIWFNESHTHNNSNTVVWIANREQPVNGKLSKISLLNSGKVVLVNAGQIITWSSNTAPHAPLLFDDDNVLRPVYDGSDVSSTYWPHPWLRSWEAGRFNYNSSRVAVLDSLGNFNSSDSYAFSTDDHGRVMPRRLTLDSDALVIMILKSKEDAPVYQGVEFYGYDRNYVANSTYMNCVNSSLKDCNCKGFQYRDDGDEGYSCYTKILLLNGRRSQRFKGTIYLRLPKNKNFSKEESVSADDHVCSVKLPRDNSGADQQGLHLAEVGIRKFSHFELKEAIKGFSQEIAGGAGGVVYKDILSDQRHAAIERLYDTKQGEGEFLAEVSIIGRLNLMNLTEMWGYCAEGKHRLLVYEYMENGFLAENLSSNKLDWNFGLSKLLNKNNLNNNSSFSMIRGTRGYMAPEWIYTLPITSKVDVSSFGIVLLEMITGKSPTMDIETVDGTEPHDGRLVTWVREKKRRTSWIEQILDPSIEPSCDVNKMEILATVAFDCVEEDKDVRPTMKQVIEMLQSYESDA</sequence>
<dbReference type="SUPFAM" id="SSF56112">
    <property type="entry name" value="Protein kinase-like (PK-like)"/>
    <property type="match status" value="1"/>
</dbReference>
<dbReference type="Pfam" id="PF01453">
    <property type="entry name" value="B_lectin"/>
    <property type="match status" value="1"/>
</dbReference>
<gene>
    <name evidence="20" type="ORF">glysoja_048703</name>
</gene>
<accession>A0A0B2QIA8</accession>
<evidence type="ECO:0000256" key="12">
    <source>
        <dbReference type="ARBA" id="ARBA00023136"/>
    </source>
</evidence>
<evidence type="ECO:0000256" key="10">
    <source>
        <dbReference type="ARBA" id="ARBA00022840"/>
    </source>
</evidence>
<dbReference type="GO" id="GO:0004674">
    <property type="term" value="F:protein serine/threonine kinase activity"/>
    <property type="evidence" value="ECO:0007669"/>
    <property type="project" value="UniProtKB-KW"/>
</dbReference>
<keyword evidence="14 20" id="KW-0675">Receptor</keyword>
<organism evidence="20">
    <name type="scientific">Glycine soja</name>
    <name type="common">Wild soybean</name>
    <dbReference type="NCBI Taxonomy" id="3848"/>
    <lineage>
        <taxon>Eukaryota</taxon>
        <taxon>Viridiplantae</taxon>
        <taxon>Streptophyta</taxon>
        <taxon>Embryophyta</taxon>
        <taxon>Tracheophyta</taxon>
        <taxon>Spermatophyta</taxon>
        <taxon>Magnoliopsida</taxon>
        <taxon>eudicotyledons</taxon>
        <taxon>Gunneridae</taxon>
        <taxon>Pentapetalae</taxon>
        <taxon>rosids</taxon>
        <taxon>fabids</taxon>
        <taxon>Fabales</taxon>
        <taxon>Fabaceae</taxon>
        <taxon>Papilionoideae</taxon>
        <taxon>50 kb inversion clade</taxon>
        <taxon>NPAAA clade</taxon>
        <taxon>indigoferoid/millettioid clade</taxon>
        <taxon>Phaseoleae</taxon>
        <taxon>Glycine</taxon>
        <taxon>Glycine subgen. Soja</taxon>
    </lineage>
</organism>
<dbReference type="Gene3D" id="3.30.200.20">
    <property type="entry name" value="Phosphorylase Kinase, domain 1"/>
    <property type="match status" value="1"/>
</dbReference>
<proteinExistence type="predicted"/>
<keyword evidence="8" id="KW-0547">Nucleotide-binding</keyword>
<dbReference type="EC" id="2.7.11.1" evidence="2"/>
<evidence type="ECO:0000256" key="8">
    <source>
        <dbReference type="ARBA" id="ARBA00022741"/>
    </source>
</evidence>
<dbReference type="Gene3D" id="1.10.510.10">
    <property type="entry name" value="Transferase(Phosphotransferase) domain 1"/>
    <property type="match status" value="1"/>
</dbReference>
<evidence type="ECO:0000256" key="5">
    <source>
        <dbReference type="ARBA" id="ARBA00022679"/>
    </source>
</evidence>
<name>A0A0B2QIA8_GLYSO</name>
<keyword evidence="10" id="KW-0067">ATP-binding</keyword>
<dbReference type="PROSITE" id="PS50011">
    <property type="entry name" value="PROTEIN_KINASE_DOM"/>
    <property type="match status" value="1"/>
</dbReference>
<evidence type="ECO:0000256" key="13">
    <source>
        <dbReference type="ARBA" id="ARBA00023157"/>
    </source>
</evidence>
<keyword evidence="6" id="KW-0812">Transmembrane</keyword>
<comment type="catalytic activity">
    <reaction evidence="16">
        <text>L-threonyl-[protein] + ATP = O-phospho-L-threonyl-[protein] + ADP + H(+)</text>
        <dbReference type="Rhea" id="RHEA:46608"/>
        <dbReference type="Rhea" id="RHEA-COMP:11060"/>
        <dbReference type="Rhea" id="RHEA-COMP:11605"/>
        <dbReference type="ChEBI" id="CHEBI:15378"/>
        <dbReference type="ChEBI" id="CHEBI:30013"/>
        <dbReference type="ChEBI" id="CHEBI:30616"/>
        <dbReference type="ChEBI" id="CHEBI:61977"/>
        <dbReference type="ChEBI" id="CHEBI:456216"/>
        <dbReference type="EC" id="2.7.11.1"/>
    </reaction>
</comment>
<evidence type="ECO:0000256" key="4">
    <source>
        <dbReference type="ARBA" id="ARBA00022536"/>
    </source>
</evidence>
<keyword evidence="13" id="KW-1015">Disulfide bond</keyword>
<dbReference type="InterPro" id="IPR000719">
    <property type="entry name" value="Prot_kinase_dom"/>
</dbReference>
<evidence type="ECO:0000256" key="16">
    <source>
        <dbReference type="ARBA" id="ARBA00047899"/>
    </source>
</evidence>
<protein>
    <recommendedName>
        <fullName evidence="2">non-specific serine/threonine protein kinase</fullName>
        <ecNumber evidence="2">2.7.11.1</ecNumber>
    </recommendedName>
</protein>
<feature type="domain" description="Bulb-type lectin" evidence="19">
    <location>
        <begin position="1"/>
        <end position="100"/>
    </location>
</feature>
<evidence type="ECO:0000259" key="18">
    <source>
        <dbReference type="PROSITE" id="PS50011"/>
    </source>
</evidence>
<reference evidence="20" key="1">
    <citation type="submission" date="2014-07" db="EMBL/GenBank/DDBJ databases">
        <title>Identification of a novel salt tolerance gene in wild soybean by whole-genome sequencing.</title>
        <authorList>
            <person name="Lam H.-M."/>
            <person name="Qi X."/>
            <person name="Li M.-W."/>
            <person name="Liu X."/>
            <person name="Xie M."/>
            <person name="Ni M."/>
            <person name="Xu X."/>
        </authorList>
    </citation>
    <scope>NUCLEOTIDE SEQUENCE [LARGE SCALE GENOMIC DNA]</scope>
    <source>
        <tissue evidence="20">Root</tissue>
    </source>
</reference>
<evidence type="ECO:0000256" key="15">
    <source>
        <dbReference type="ARBA" id="ARBA00023180"/>
    </source>
</evidence>
<dbReference type="GO" id="GO:0005524">
    <property type="term" value="F:ATP binding"/>
    <property type="evidence" value="ECO:0007669"/>
    <property type="project" value="UniProtKB-KW"/>
</dbReference>